<comment type="similarity">
    <text evidence="3">Belongs to the FMP46 family.</text>
</comment>
<dbReference type="InterPro" id="IPR036249">
    <property type="entry name" value="Thioredoxin-like_sf"/>
</dbReference>
<dbReference type="Gene3D" id="3.40.30.10">
    <property type="entry name" value="Glutaredoxin"/>
    <property type="match status" value="1"/>
</dbReference>
<dbReference type="OrthoDB" id="59229at2759"/>
<comment type="caution">
    <text evidence="7">The sequence shown here is derived from an EMBL/GenBank/DDBJ whole genome shotgun (WGS) entry which is preliminary data.</text>
</comment>
<accession>A0A0J9X5G4</accession>
<evidence type="ECO:0000256" key="4">
    <source>
        <dbReference type="ARBA" id="ARBA00022946"/>
    </source>
</evidence>
<evidence type="ECO:0000313" key="8">
    <source>
        <dbReference type="Proteomes" id="UP000242525"/>
    </source>
</evidence>
<dbReference type="Pfam" id="PF07955">
    <property type="entry name" value="DUF1687"/>
    <property type="match status" value="1"/>
</dbReference>
<keyword evidence="8" id="KW-1185">Reference proteome</keyword>
<dbReference type="Proteomes" id="UP000242525">
    <property type="component" value="Unassembled WGS sequence"/>
</dbReference>
<reference evidence="7" key="1">
    <citation type="submission" date="2014-03" db="EMBL/GenBank/DDBJ databases">
        <authorList>
            <person name="Casaregola S."/>
        </authorList>
    </citation>
    <scope>NUCLEOTIDE SEQUENCE [LARGE SCALE GENOMIC DNA]</scope>
    <source>
        <strain evidence="7">CLIB 918</strain>
    </source>
</reference>
<evidence type="ECO:0000256" key="2">
    <source>
        <dbReference type="ARBA" id="ARBA00004173"/>
    </source>
</evidence>
<name>A0A0J9X5G4_GEOCN</name>
<evidence type="ECO:0000256" key="1">
    <source>
        <dbReference type="ARBA" id="ARBA00002963"/>
    </source>
</evidence>
<keyword evidence="6" id="KW-0496">Mitochondrion</keyword>
<dbReference type="EMBL" id="CCBN010000002">
    <property type="protein sequence ID" value="CDO52009.1"/>
    <property type="molecule type" value="Genomic_DNA"/>
</dbReference>
<dbReference type="AlphaFoldDB" id="A0A0J9X5G4"/>
<dbReference type="PANTHER" id="PTHR28071">
    <property type="entry name" value="REDOX PROTEIN FMP46, MITOCHONDRIAL-RELATED"/>
    <property type="match status" value="1"/>
</dbReference>
<organism evidence="7 8">
    <name type="scientific">Geotrichum candidum</name>
    <name type="common">Oospora lactis</name>
    <name type="synonym">Dipodascus geotrichum</name>
    <dbReference type="NCBI Taxonomy" id="1173061"/>
    <lineage>
        <taxon>Eukaryota</taxon>
        <taxon>Fungi</taxon>
        <taxon>Dikarya</taxon>
        <taxon>Ascomycota</taxon>
        <taxon>Saccharomycotina</taxon>
        <taxon>Dipodascomycetes</taxon>
        <taxon>Dipodascales</taxon>
        <taxon>Dipodascaceae</taxon>
        <taxon>Geotrichum</taxon>
    </lineage>
</organism>
<comment type="subcellular location">
    <subcellularLocation>
        <location evidence="2">Mitochondrion</location>
    </subcellularLocation>
</comment>
<proteinExistence type="inferred from homology"/>
<keyword evidence="4" id="KW-0809">Transit peptide</keyword>
<dbReference type="InterPro" id="IPR012882">
    <property type="entry name" value="Fmp46"/>
</dbReference>
<gene>
    <name evidence="7" type="ORF">BN980_GECA02s04432g</name>
</gene>
<evidence type="ECO:0000256" key="6">
    <source>
        <dbReference type="ARBA" id="ARBA00023128"/>
    </source>
</evidence>
<dbReference type="GO" id="GO:0005739">
    <property type="term" value="C:mitochondrion"/>
    <property type="evidence" value="ECO:0007669"/>
    <property type="project" value="UniProtKB-SubCell"/>
</dbReference>
<evidence type="ECO:0000256" key="3">
    <source>
        <dbReference type="ARBA" id="ARBA00009734"/>
    </source>
</evidence>
<sequence length="112" mass="12325">MLRSFQNLKGTVTLFHVPTSIISKNIAAVIKQKYPVQSTHNFNVEVTESRPTTDQLSIIRSSKGVPAEFKEETSSGVLGKVPILVDWDNGKVAIDNEAQALKILSDKDNESN</sequence>
<dbReference type="PANTHER" id="PTHR28071:SF1">
    <property type="entry name" value="REDOX PROTEIN FMP46, MITOCHONDRIAL-RELATED"/>
    <property type="match status" value="1"/>
</dbReference>
<keyword evidence="5" id="KW-0560">Oxidoreductase</keyword>
<dbReference type="GO" id="GO:0016491">
    <property type="term" value="F:oxidoreductase activity"/>
    <property type="evidence" value="ECO:0007669"/>
    <property type="project" value="UniProtKB-KW"/>
</dbReference>
<comment type="function">
    <text evidence="1">Putative mitochondrial redox protein which could be involved in the reduction of small toxic molecules.</text>
</comment>
<evidence type="ECO:0000313" key="7">
    <source>
        <dbReference type="EMBL" id="CDO52009.1"/>
    </source>
</evidence>
<dbReference type="SUPFAM" id="SSF52833">
    <property type="entry name" value="Thioredoxin-like"/>
    <property type="match status" value="1"/>
</dbReference>
<protein>
    <submittedName>
        <fullName evidence="7">Uncharacterized protein</fullName>
    </submittedName>
</protein>
<evidence type="ECO:0000256" key="5">
    <source>
        <dbReference type="ARBA" id="ARBA00023002"/>
    </source>
</evidence>